<keyword evidence="4" id="KW-1185">Reference proteome</keyword>
<dbReference type="Proteomes" id="UP000215914">
    <property type="component" value="Chromosome 3"/>
</dbReference>
<organism evidence="3 4">
    <name type="scientific">Helianthus annuus</name>
    <name type="common">Common sunflower</name>
    <dbReference type="NCBI Taxonomy" id="4232"/>
    <lineage>
        <taxon>Eukaryota</taxon>
        <taxon>Viridiplantae</taxon>
        <taxon>Streptophyta</taxon>
        <taxon>Embryophyta</taxon>
        <taxon>Tracheophyta</taxon>
        <taxon>Spermatophyta</taxon>
        <taxon>Magnoliopsida</taxon>
        <taxon>eudicotyledons</taxon>
        <taxon>Gunneridae</taxon>
        <taxon>Pentapetalae</taxon>
        <taxon>asterids</taxon>
        <taxon>campanulids</taxon>
        <taxon>Asterales</taxon>
        <taxon>Asteraceae</taxon>
        <taxon>Asteroideae</taxon>
        <taxon>Heliantheae alliance</taxon>
        <taxon>Heliantheae</taxon>
        <taxon>Helianthus</taxon>
    </lineage>
</organism>
<accession>A0A251VBD2</accession>
<feature type="region of interest" description="Disordered" evidence="1">
    <location>
        <begin position="337"/>
        <end position="375"/>
    </location>
</feature>
<feature type="transmembrane region" description="Helical" evidence="2">
    <location>
        <begin position="450"/>
        <end position="473"/>
    </location>
</feature>
<dbReference type="InParanoid" id="A0A251VBD2"/>
<protein>
    <submittedName>
        <fullName evidence="3">Uncharacterized protein</fullName>
    </submittedName>
</protein>
<evidence type="ECO:0000256" key="2">
    <source>
        <dbReference type="SAM" id="Phobius"/>
    </source>
</evidence>
<feature type="transmembrane region" description="Helical" evidence="2">
    <location>
        <begin position="480"/>
        <end position="501"/>
    </location>
</feature>
<evidence type="ECO:0000256" key="1">
    <source>
        <dbReference type="SAM" id="MobiDB-lite"/>
    </source>
</evidence>
<keyword evidence="2" id="KW-0472">Membrane</keyword>
<reference evidence="4" key="1">
    <citation type="journal article" date="2017" name="Nature">
        <title>The sunflower genome provides insights into oil metabolism, flowering and Asterid evolution.</title>
        <authorList>
            <person name="Badouin H."/>
            <person name="Gouzy J."/>
            <person name="Grassa C.J."/>
            <person name="Murat F."/>
            <person name="Staton S.E."/>
            <person name="Cottret L."/>
            <person name="Lelandais-Briere C."/>
            <person name="Owens G.L."/>
            <person name="Carrere S."/>
            <person name="Mayjonade B."/>
            <person name="Legrand L."/>
            <person name="Gill N."/>
            <person name="Kane N.C."/>
            <person name="Bowers J.E."/>
            <person name="Hubner S."/>
            <person name="Bellec A."/>
            <person name="Berard A."/>
            <person name="Berges H."/>
            <person name="Blanchet N."/>
            <person name="Boniface M.C."/>
            <person name="Brunel D."/>
            <person name="Catrice O."/>
            <person name="Chaidir N."/>
            <person name="Claudel C."/>
            <person name="Donnadieu C."/>
            <person name="Faraut T."/>
            <person name="Fievet G."/>
            <person name="Helmstetter N."/>
            <person name="King M."/>
            <person name="Knapp S.J."/>
            <person name="Lai Z."/>
            <person name="Le Paslier M.C."/>
            <person name="Lippi Y."/>
            <person name="Lorenzon L."/>
            <person name="Mandel J.R."/>
            <person name="Marage G."/>
            <person name="Marchand G."/>
            <person name="Marquand E."/>
            <person name="Bret-Mestries E."/>
            <person name="Morien E."/>
            <person name="Nambeesan S."/>
            <person name="Nguyen T."/>
            <person name="Pegot-Espagnet P."/>
            <person name="Pouilly N."/>
            <person name="Raftis F."/>
            <person name="Sallet E."/>
            <person name="Schiex T."/>
            <person name="Thomas J."/>
            <person name="Vandecasteele C."/>
            <person name="Vares D."/>
            <person name="Vear F."/>
            <person name="Vautrin S."/>
            <person name="Crespi M."/>
            <person name="Mangin B."/>
            <person name="Burke J.M."/>
            <person name="Salse J."/>
            <person name="Munos S."/>
            <person name="Vincourt P."/>
            <person name="Rieseberg L.H."/>
            <person name="Langlade N.B."/>
        </authorList>
    </citation>
    <scope>NUCLEOTIDE SEQUENCE [LARGE SCALE GENOMIC DNA]</scope>
    <source>
        <strain evidence="4">cv. SF193</strain>
    </source>
</reference>
<name>A0A251VBD2_HELAN</name>
<dbReference type="EMBL" id="CM007892">
    <property type="protein sequence ID" value="OTG32918.1"/>
    <property type="molecule type" value="Genomic_DNA"/>
</dbReference>
<evidence type="ECO:0000313" key="3">
    <source>
        <dbReference type="EMBL" id="OTG32918.1"/>
    </source>
</evidence>
<evidence type="ECO:0000313" key="4">
    <source>
        <dbReference type="Proteomes" id="UP000215914"/>
    </source>
</evidence>
<proteinExistence type="predicted"/>
<gene>
    <name evidence="3" type="ORF">HannXRQ_Chr03g0091861</name>
</gene>
<sequence>MEDDLMPGDDIHIEPVQQGPRRRQRPPVDTLQGHPYLEFPDGTDAVRHCQKLRRMHVGSHASIDWDAMEEIAETPRVRRFIPIDSPWHRLFDLAHTPTYRELLVEFISSFTFHPPGEPVPIPYPGAPPPPEVSFRLAGVQRSMTLAEFAVRCGLYMQEEIETEIYTAGLVVVEKPTLVGFWQVIAGADHWEHDKSKGRVSFVSDPLYRYLHHLLATSISARGYSREWCTTTDLFFLYCLLYRRPCALAHGLAQYFASGHHRQERGFLYGGAYVTVIARSFGLVPHQDPHLRTPAIMPTRMGMQSLWGMRVIKRFPVGPRFKNREGGVWREEDLPEHFEDVHPPADPADVVPVEDPPEDLDGAAAPQPPPPAGAPQFPRHAIRGGAPGAALHPDVRARLDRLDDLVGWLVRAEQDRREREGLPPIPLPPVRAPHQQHTSRSSSIRIQIRIWMHRPVVVFIVIVDVQTYLLYFCYGCKQLSYICHIYVCFQLFGYSMIVLLNLDNTETI</sequence>
<keyword evidence="2" id="KW-0812">Transmembrane</keyword>
<keyword evidence="2" id="KW-1133">Transmembrane helix</keyword>
<dbReference type="AlphaFoldDB" id="A0A251VBD2"/>
<feature type="region of interest" description="Disordered" evidence="1">
    <location>
        <begin position="1"/>
        <end position="36"/>
    </location>
</feature>